<dbReference type="SUPFAM" id="SSF53335">
    <property type="entry name" value="S-adenosyl-L-methionine-dependent methyltransferases"/>
    <property type="match status" value="1"/>
</dbReference>
<feature type="domain" description="Type ISP restriction-modification enzyme LLaBIII C-terminal specificity" evidence="7">
    <location>
        <begin position="708"/>
        <end position="1052"/>
    </location>
</feature>
<dbReference type="GO" id="GO:0032259">
    <property type="term" value="P:methylation"/>
    <property type="evidence" value="ECO:0007669"/>
    <property type="project" value="UniProtKB-KW"/>
</dbReference>
<dbReference type="Pfam" id="PF02384">
    <property type="entry name" value="N6_Mtase"/>
    <property type="match status" value="1"/>
</dbReference>
<dbReference type="AlphaFoldDB" id="A0A395M4F3"/>
<dbReference type="InterPro" id="IPR050953">
    <property type="entry name" value="N4_N6_ade-DNA_methylase"/>
</dbReference>
<dbReference type="GO" id="GO:0009007">
    <property type="term" value="F:site-specific DNA-methyltransferase (adenine-specific) activity"/>
    <property type="evidence" value="ECO:0007669"/>
    <property type="project" value="UniProtKB-EC"/>
</dbReference>
<feature type="domain" description="DNA methylase adenine-specific" evidence="6">
    <location>
        <begin position="318"/>
        <end position="506"/>
    </location>
</feature>
<dbReference type="Proteomes" id="UP000266389">
    <property type="component" value="Unassembled WGS sequence"/>
</dbReference>
<proteinExistence type="inferred from homology"/>
<dbReference type="InterPro" id="IPR029063">
    <property type="entry name" value="SAM-dependent_MTases_sf"/>
</dbReference>
<dbReference type="PRINTS" id="PR00507">
    <property type="entry name" value="N12N6MTFRASE"/>
</dbReference>
<dbReference type="Pfam" id="PF18135">
    <property type="entry name" value="Type_ISP_C"/>
    <property type="match status" value="1"/>
</dbReference>
<dbReference type="PANTHER" id="PTHR33841">
    <property type="entry name" value="DNA METHYLTRANSFERASE YEEA-RELATED"/>
    <property type="match status" value="1"/>
</dbReference>
<evidence type="ECO:0000256" key="3">
    <source>
        <dbReference type="ARBA" id="ARBA00022603"/>
    </source>
</evidence>
<comment type="similarity">
    <text evidence="1">Belongs to the N(4)/N(6)-methyltransferase family.</text>
</comment>
<evidence type="ECO:0000256" key="5">
    <source>
        <dbReference type="ARBA" id="ARBA00047942"/>
    </source>
</evidence>
<dbReference type="GO" id="GO:0003677">
    <property type="term" value="F:DNA binding"/>
    <property type="evidence" value="ECO:0007669"/>
    <property type="project" value="InterPro"/>
</dbReference>
<comment type="catalytic activity">
    <reaction evidence="5">
        <text>a 2'-deoxyadenosine in DNA + S-adenosyl-L-methionine = an N(6)-methyl-2'-deoxyadenosine in DNA + S-adenosyl-L-homocysteine + H(+)</text>
        <dbReference type="Rhea" id="RHEA:15197"/>
        <dbReference type="Rhea" id="RHEA-COMP:12418"/>
        <dbReference type="Rhea" id="RHEA-COMP:12419"/>
        <dbReference type="ChEBI" id="CHEBI:15378"/>
        <dbReference type="ChEBI" id="CHEBI:57856"/>
        <dbReference type="ChEBI" id="CHEBI:59789"/>
        <dbReference type="ChEBI" id="CHEBI:90615"/>
        <dbReference type="ChEBI" id="CHEBI:90616"/>
        <dbReference type="EC" id="2.1.1.72"/>
    </reaction>
</comment>
<dbReference type="Gene3D" id="3.40.50.150">
    <property type="entry name" value="Vaccinia Virus protein VP39"/>
    <property type="match status" value="1"/>
</dbReference>
<sequence>MNAFQNYRYLLENEKRFFMKISTLKVLAQTYLSNLNSDFRQDAREHTYRNALQEFVESLGTALGKKLAAKNELARLKGNIAPDLTIEENDIPIGWIETKDIGSALDKIVKTDQLIIYKKQLSNVILTDYLEFWWFRAGEEKLRVRLIEQRQDELYLIEENIEPAIALFENFINAEELTIDSPRMLAERMASLAKLIKQATFKTVQDDPDSPLNAMLADMRETLVPNLDAEEFADMYAQTIVYGLFAAWLNSNNQPNFSSELAFKSIPATSPFLKKFFTFLSTVERLETIQWLVDDLVRLYKAANLHSILQDFGKGTLQRDPVVHFYETFLAAYDRETKKDRGVFYTPEPIVSFMVRSIDKLLQSHFNKPDGLADKDAIILDPATGTGTFLYAVVSQIHETKQGTFWSEYVEENLLPRLFGFELMMAPYTIAHLKLALHLKELGYRPKEEQPIGIYLTNALDPGTRTKDTLGLGKFIVDEAEKAAEVKKEKKVMVVLGNPPYKGSSLNPSEITVVDSKTQKKRKEKTYIGKLIEDYKKVDGKSLGERNPKWLQDDYVKFIRIGQKRIADTGYGILAFITNNSFIDNPTFRGMRQSLMNTFDEIYILDLHGSAKKKEKAKGGSKDENVFPIQQGVSINIFIKRKQPHTAPATVFHADLYGTRKAKYKTLSEADIQTIKWTQLSPTSPNYFFIPRSEKNIKQYEQFWSIKDIFLINSMSIVTGRKQFAIDFERKTIEKRIEKFRNPSFTDRQIANEFDLKDTVDWKLSRSRSNILQDKKWKTRIQPILCSPFDTRYTYFGKEILERSREEVMRNMLQENLALLTLRRSRSQEKWKFIFVTKFISEISAVSPLDNCYHFPLYIYHKTQNGSEIDDVIYEKQSNLNPKFVQALEAAIKGKVSPEKIFYYIYAVFYSERYRTKYEEFLKSDFPRVPLPKSKAQFEVLATLGEELVAYHLLNPQKFPKLKLTLAGEGIEDESNRIIEKPFYDERNKRVYINTSIYFENVEKNVWQFQIGGYQVLHRWLSEREGRTLSLSDAETVQKIMIALRETISLMKEIDKHFH</sequence>
<dbReference type="PANTHER" id="PTHR33841:SF1">
    <property type="entry name" value="DNA METHYLTRANSFERASE A"/>
    <property type="match status" value="1"/>
</dbReference>
<dbReference type="GO" id="GO:0008170">
    <property type="term" value="F:N-methyltransferase activity"/>
    <property type="evidence" value="ECO:0007669"/>
    <property type="project" value="InterPro"/>
</dbReference>
<dbReference type="InterPro" id="IPR003356">
    <property type="entry name" value="DNA_methylase_A-5"/>
</dbReference>
<evidence type="ECO:0000256" key="2">
    <source>
        <dbReference type="ARBA" id="ARBA00011900"/>
    </source>
</evidence>
<dbReference type="InterPro" id="IPR041635">
    <property type="entry name" value="Type_ISP_LLaBIII_C"/>
</dbReference>
<keyword evidence="4" id="KW-0808">Transferase</keyword>
<gene>
    <name evidence="8" type="ORF">D0433_03770</name>
</gene>
<evidence type="ECO:0000313" key="8">
    <source>
        <dbReference type="EMBL" id="RFM24824.1"/>
    </source>
</evidence>
<accession>A0A395M4F3</accession>
<dbReference type="EC" id="2.1.1.72" evidence="2"/>
<protein>
    <recommendedName>
        <fullName evidence="2">site-specific DNA-methyltransferase (adenine-specific)</fullName>
        <ecNumber evidence="2">2.1.1.72</ecNumber>
    </recommendedName>
</protein>
<evidence type="ECO:0000259" key="7">
    <source>
        <dbReference type="Pfam" id="PF18135"/>
    </source>
</evidence>
<comment type="caution">
    <text evidence="8">The sequence shown here is derived from an EMBL/GenBank/DDBJ whole genome shotgun (WGS) entry which is preliminary data.</text>
</comment>
<keyword evidence="3" id="KW-0489">Methyltransferase</keyword>
<dbReference type="EMBL" id="PHFL01000025">
    <property type="protein sequence ID" value="RFM24824.1"/>
    <property type="molecule type" value="Genomic_DNA"/>
</dbReference>
<name>A0A395M4F3_9BACT</name>
<evidence type="ECO:0000256" key="1">
    <source>
        <dbReference type="ARBA" id="ARBA00006594"/>
    </source>
</evidence>
<evidence type="ECO:0000259" key="6">
    <source>
        <dbReference type="Pfam" id="PF02384"/>
    </source>
</evidence>
<evidence type="ECO:0000256" key="4">
    <source>
        <dbReference type="ARBA" id="ARBA00022679"/>
    </source>
</evidence>
<organism evidence="8 9">
    <name type="scientific">Candidatus Thermochlorobacter aerophilus</name>
    <dbReference type="NCBI Taxonomy" id="1868324"/>
    <lineage>
        <taxon>Bacteria</taxon>
        <taxon>Pseudomonadati</taxon>
        <taxon>Chlorobiota</taxon>
        <taxon>Chlorobiia</taxon>
        <taxon>Chlorobiales</taxon>
        <taxon>Candidatus Thermochlorobacteriaceae</taxon>
        <taxon>Candidatus Thermochlorobacter</taxon>
    </lineage>
</organism>
<reference evidence="8 9" key="1">
    <citation type="journal article" date="2011" name="ISME J.">
        <title>Community ecology of hot spring cyanobacterial mats: predominant populations and their functional potential.</title>
        <authorList>
            <person name="Klatt C.G."/>
            <person name="Wood J.M."/>
            <person name="Rusch D.B."/>
            <person name="Bateson M.M."/>
            <person name="Hamamura N."/>
            <person name="Heidelberg J.F."/>
            <person name="Grossman A.R."/>
            <person name="Bhaya D."/>
            <person name="Cohan F.M."/>
            <person name="Kuhl M."/>
            <person name="Bryant D.A."/>
            <person name="Ward D.M."/>
        </authorList>
    </citation>
    <scope>NUCLEOTIDE SEQUENCE [LARGE SCALE GENOMIC DNA]</scope>
    <source>
        <strain evidence="8">OS</strain>
    </source>
</reference>
<evidence type="ECO:0000313" key="9">
    <source>
        <dbReference type="Proteomes" id="UP000266389"/>
    </source>
</evidence>